<dbReference type="KEGG" id="vg:60320929"/>
<keyword evidence="2" id="KW-1185">Reference proteome</keyword>
<proteinExistence type="predicted"/>
<dbReference type="EMBL" id="MN813686">
    <property type="protein sequence ID" value="QHB37367.1"/>
    <property type="molecule type" value="Genomic_DNA"/>
</dbReference>
<organism evidence="1 2">
    <name type="scientific">Mycobacterium phage BirdsNest</name>
    <dbReference type="NCBI Taxonomy" id="2686231"/>
    <lineage>
        <taxon>Viruses</taxon>
        <taxon>Duplodnaviria</taxon>
        <taxon>Heunggongvirae</taxon>
        <taxon>Uroviricota</taxon>
        <taxon>Caudoviricetes</taxon>
        <taxon>Bclasvirinae</taxon>
        <taxon>Birdsnestvirus</taxon>
        <taxon>Birdsnestvirus birdsnest</taxon>
    </lineage>
</organism>
<reference evidence="1 2" key="1">
    <citation type="submission" date="2019-12" db="EMBL/GenBank/DDBJ databases">
        <authorList>
            <person name="Lauer M.J."/>
            <person name="Curtus N.L."/>
            <person name="Garlena R.A."/>
            <person name="Russell D.A."/>
            <person name="Pope W.H."/>
            <person name="Jacobs-Sera D."/>
            <person name="Hatfull G.F."/>
        </authorList>
    </citation>
    <scope>NUCLEOTIDE SEQUENCE [LARGE SCALE GENOMIC DNA]</scope>
</reference>
<evidence type="ECO:0000313" key="1">
    <source>
        <dbReference type="EMBL" id="QHB37367.1"/>
    </source>
</evidence>
<protein>
    <submittedName>
        <fullName evidence="1">Uncharacterized protein</fullName>
    </submittedName>
</protein>
<gene>
    <name evidence="1" type="primary">65</name>
    <name evidence="1" type="ORF">PBI_BIRDSNEST_65</name>
</gene>
<sequence length="108" mass="12114">MARSTALPPAQKWTLKAVQTISGDDIGRMIRFFTWDAQRQMSTVVTAELRQVSHVEGRTSLTYGYGAEREESFEEGEVVSFDPPFSCADIVELRQALCDFHGITDDLP</sequence>
<accession>A0A6B9L6Q3</accession>
<name>A0A6B9L6Q3_9CAUD</name>
<dbReference type="Proteomes" id="UP000463946">
    <property type="component" value="Segment"/>
</dbReference>
<dbReference type="GeneID" id="60320929"/>
<evidence type="ECO:0000313" key="2">
    <source>
        <dbReference type="Proteomes" id="UP000463946"/>
    </source>
</evidence>
<dbReference type="RefSeq" id="YP_009949524.1">
    <property type="nucleotide sequence ID" value="NC_051581.1"/>
</dbReference>